<evidence type="ECO:0000313" key="3">
    <source>
        <dbReference type="Proteomes" id="UP000663845"/>
    </source>
</evidence>
<dbReference type="AlphaFoldDB" id="A0A814DRA5"/>
<protein>
    <submittedName>
        <fullName evidence="2">Uncharacterized protein</fullName>
    </submittedName>
</protein>
<gene>
    <name evidence="2" type="ORF">JYZ213_LOCUS13584</name>
    <name evidence="1" type="ORF">VCS650_LOCUS10515</name>
</gene>
<comment type="caution">
    <text evidence="2">The sequence shown here is derived from an EMBL/GenBank/DDBJ whole genome shotgun (WGS) entry which is preliminary data.</text>
</comment>
<reference evidence="2" key="1">
    <citation type="submission" date="2021-02" db="EMBL/GenBank/DDBJ databases">
        <authorList>
            <person name="Nowell W R."/>
        </authorList>
    </citation>
    <scope>NUCLEOTIDE SEQUENCE</scope>
</reference>
<organism evidence="2 3">
    <name type="scientific">Adineta steineri</name>
    <dbReference type="NCBI Taxonomy" id="433720"/>
    <lineage>
        <taxon>Eukaryota</taxon>
        <taxon>Metazoa</taxon>
        <taxon>Spiralia</taxon>
        <taxon>Gnathifera</taxon>
        <taxon>Rotifera</taxon>
        <taxon>Eurotatoria</taxon>
        <taxon>Bdelloidea</taxon>
        <taxon>Adinetida</taxon>
        <taxon>Adinetidae</taxon>
        <taxon>Adineta</taxon>
    </lineage>
</organism>
<accession>A0A814DRA5</accession>
<dbReference type="Proteomes" id="UP000663891">
    <property type="component" value="Unassembled WGS sequence"/>
</dbReference>
<dbReference type="Proteomes" id="UP000663845">
    <property type="component" value="Unassembled WGS sequence"/>
</dbReference>
<dbReference type="InterPro" id="IPR029032">
    <property type="entry name" value="AhpD-like"/>
</dbReference>
<sequence>MSLSLVSSPSLSTNDEVAQLAKSFNETLDFCPNNVLTMQHRPAIAIAFIQLNKTVMDNLEGVGSVIV</sequence>
<dbReference type="EMBL" id="CAJNON010000075">
    <property type="protein sequence ID" value="CAF0923526.1"/>
    <property type="molecule type" value="Genomic_DNA"/>
</dbReference>
<dbReference type="SUPFAM" id="SSF69118">
    <property type="entry name" value="AhpD-like"/>
    <property type="match status" value="1"/>
</dbReference>
<evidence type="ECO:0000313" key="1">
    <source>
        <dbReference type="EMBL" id="CAF0923526.1"/>
    </source>
</evidence>
<dbReference type="EMBL" id="CAJNOG010000109">
    <property type="protein sequence ID" value="CAF0956271.1"/>
    <property type="molecule type" value="Genomic_DNA"/>
</dbReference>
<evidence type="ECO:0000313" key="2">
    <source>
        <dbReference type="EMBL" id="CAF0956271.1"/>
    </source>
</evidence>
<name>A0A814DRA5_9BILA</name>
<proteinExistence type="predicted"/>